<dbReference type="InterPro" id="IPR005545">
    <property type="entry name" value="YCII"/>
</dbReference>
<dbReference type="RefSeq" id="WP_139085990.1">
    <property type="nucleotide sequence ID" value="NZ_VDFR01000142.1"/>
</dbReference>
<dbReference type="Gene3D" id="3.30.70.1060">
    <property type="entry name" value="Dimeric alpha+beta barrel"/>
    <property type="match status" value="1"/>
</dbReference>
<dbReference type="AlphaFoldDB" id="A0A5C4MG19"/>
<feature type="domain" description="YCII-related" evidence="3">
    <location>
        <begin position="20"/>
        <end position="112"/>
    </location>
</feature>
<dbReference type="Proteomes" id="UP000306740">
    <property type="component" value="Unassembled WGS sequence"/>
</dbReference>
<protein>
    <recommendedName>
        <fullName evidence="3">YCII-related domain-containing protein</fullName>
    </recommendedName>
</protein>
<comment type="caution">
    <text evidence="4">The sequence shown here is derived from an EMBL/GenBank/DDBJ whole genome shotgun (WGS) entry which is preliminary data.</text>
</comment>
<dbReference type="EMBL" id="VDFR01000142">
    <property type="protein sequence ID" value="TNC35976.1"/>
    <property type="molecule type" value="Genomic_DNA"/>
</dbReference>
<evidence type="ECO:0000256" key="2">
    <source>
        <dbReference type="SAM" id="MobiDB-lite"/>
    </source>
</evidence>
<organism evidence="4 6">
    <name type="scientific">Mumia zhuanghuii</name>
    <dbReference type="NCBI Taxonomy" id="2585211"/>
    <lineage>
        <taxon>Bacteria</taxon>
        <taxon>Bacillati</taxon>
        <taxon>Actinomycetota</taxon>
        <taxon>Actinomycetes</taxon>
        <taxon>Propionibacteriales</taxon>
        <taxon>Nocardioidaceae</taxon>
        <taxon>Mumia</taxon>
    </lineage>
</organism>
<dbReference type="PANTHER" id="PTHR35174:SF3">
    <property type="entry name" value="BLL7171 PROTEIN"/>
    <property type="match status" value="1"/>
</dbReference>
<accession>A0A5C4MG19</accession>
<evidence type="ECO:0000313" key="5">
    <source>
        <dbReference type="EMBL" id="TNC35976.1"/>
    </source>
</evidence>
<dbReference type="InterPro" id="IPR011008">
    <property type="entry name" value="Dimeric_a/b-barrel"/>
</dbReference>
<reference evidence="4 6" key="1">
    <citation type="submission" date="2019-05" db="EMBL/GenBank/DDBJ databases">
        <title>Mumia sp. nov., isolated from the intestinal contents of plateau pika (Ochotona curzoniae) in the Qinghai-Tibet plateau of China.</title>
        <authorList>
            <person name="Tian Z."/>
        </authorList>
    </citation>
    <scope>NUCLEOTIDE SEQUENCE [LARGE SCALE GENOMIC DNA]</scope>
    <source>
        <strain evidence="6">527</strain>
        <strain evidence="4">Z527</strain>
    </source>
</reference>
<dbReference type="PANTHER" id="PTHR35174">
    <property type="entry name" value="BLL7171 PROTEIN-RELATED"/>
    <property type="match status" value="1"/>
</dbReference>
<evidence type="ECO:0000313" key="4">
    <source>
        <dbReference type="EMBL" id="TNC34363.1"/>
    </source>
</evidence>
<proteinExistence type="inferred from homology"/>
<comment type="similarity">
    <text evidence="1">Belongs to the YciI family.</text>
</comment>
<feature type="region of interest" description="Disordered" evidence="2">
    <location>
        <begin position="48"/>
        <end position="70"/>
    </location>
</feature>
<gene>
    <name evidence="5" type="ORF">FHE65_26665</name>
    <name evidence="4" type="ORF">FHE65_27915</name>
</gene>
<evidence type="ECO:0000259" key="3">
    <source>
        <dbReference type="Pfam" id="PF03795"/>
    </source>
</evidence>
<dbReference type="EMBL" id="VDFR01000158">
    <property type="protein sequence ID" value="TNC34363.1"/>
    <property type="molecule type" value="Genomic_DNA"/>
</dbReference>
<dbReference type="SUPFAM" id="SSF54909">
    <property type="entry name" value="Dimeric alpha+beta barrel"/>
    <property type="match status" value="1"/>
</dbReference>
<evidence type="ECO:0000256" key="1">
    <source>
        <dbReference type="ARBA" id="ARBA00007689"/>
    </source>
</evidence>
<dbReference type="Pfam" id="PF03795">
    <property type="entry name" value="YCII"/>
    <property type="match status" value="1"/>
</dbReference>
<dbReference type="OrthoDB" id="668782at2"/>
<name>A0A5C4MG19_9ACTN</name>
<evidence type="ECO:0000313" key="6">
    <source>
        <dbReference type="Proteomes" id="UP000306740"/>
    </source>
</evidence>
<sequence>MTERYLFILFDDESTWVDATQAEWDAMMAAHDRFSRAIKAAGAIDHGGEALQPTTTATTVRTGPEPVVTDGPFVETKEAFGGYYVIECDGLDAALALAKQAPSQVVEVRPVLDVGT</sequence>